<dbReference type="GO" id="GO:0016765">
    <property type="term" value="F:transferase activity, transferring alkyl or aryl (other than methyl) groups"/>
    <property type="evidence" value="ECO:0007669"/>
    <property type="project" value="UniProtKB-ARBA"/>
</dbReference>
<evidence type="ECO:0000256" key="2">
    <source>
        <dbReference type="ARBA" id="ARBA00007103"/>
    </source>
</evidence>
<evidence type="ECO:0000256" key="6">
    <source>
        <dbReference type="ARBA" id="ARBA00023192"/>
    </source>
</evidence>
<dbReference type="AlphaFoldDB" id="A0A3S9T1X7"/>
<dbReference type="CDD" id="cd01561">
    <property type="entry name" value="CBS_like"/>
    <property type="match status" value="1"/>
</dbReference>
<comment type="similarity">
    <text evidence="2">Belongs to the cysteine synthase/cystathionine beta-synthase family.</text>
</comment>
<dbReference type="PROSITE" id="PS00901">
    <property type="entry name" value="CYS_SYNTHASE"/>
    <property type="match status" value="1"/>
</dbReference>
<evidence type="ECO:0000256" key="4">
    <source>
        <dbReference type="ARBA" id="ARBA00022679"/>
    </source>
</evidence>
<dbReference type="RefSeq" id="WP_127017877.1">
    <property type="nucleotide sequence ID" value="NZ_CP016379.1"/>
</dbReference>
<dbReference type="FunFam" id="3.40.50.1100:FF:000016">
    <property type="entry name" value="Cysteine synthase A"/>
    <property type="match status" value="1"/>
</dbReference>
<dbReference type="InterPro" id="IPR036052">
    <property type="entry name" value="TrpB-like_PALP_sf"/>
</dbReference>
<evidence type="ECO:0000256" key="3">
    <source>
        <dbReference type="ARBA" id="ARBA00022605"/>
    </source>
</evidence>
<dbReference type="SUPFAM" id="SSF53686">
    <property type="entry name" value="Tryptophan synthase beta subunit-like PLP-dependent enzymes"/>
    <property type="match status" value="1"/>
</dbReference>
<dbReference type="InterPro" id="IPR001216">
    <property type="entry name" value="P-phosphate_BS"/>
</dbReference>
<dbReference type="Gene3D" id="3.40.50.1100">
    <property type="match status" value="2"/>
</dbReference>
<feature type="domain" description="Tryptophan synthase beta chain-like PALP" evidence="7">
    <location>
        <begin position="10"/>
        <end position="296"/>
    </location>
</feature>
<keyword evidence="6" id="KW-0198">Cysteine biosynthesis</keyword>
<dbReference type="EMBL" id="CP016379">
    <property type="protein sequence ID" value="AZR74517.1"/>
    <property type="molecule type" value="Genomic_DNA"/>
</dbReference>
<dbReference type="PANTHER" id="PTHR10314">
    <property type="entry name" value="CYSTATHIONINE BETA-SYNTHASE"/>
    <property type="match status" value="1"/>
</dbReference>
<dbReference type="InterPro" id="IPR001926">
    <property type="entry name" value="TrpB-like_PALP"/>
</dbReference>
<dbReference type="OrthoDB" id="9808024at2"/>
<protein>
    <submittedName>
        <fullName evidence="8">Cysteine synthase</fullName>
    </submittedName>
</protein>
<dbReference type="KEGG" id="aft:BBF96_14660"/>
<keyword evidence="9" id="KW-1185">Reference proteome</keyword>
<evidence type="ECO:0000256" key="5">
    <source>
        <dbReference type="ARBA" id="ARBA00022898"/>
    </source>
</evidence>
<name>A0A3S9T1X7_9FIRM</name>
<keyword evidence="3" id="KW-0028">Amino-acid biosynthesis</keyword>
<dbReference type="Proteomes" id="UP000267250">
    <property type="component" value="Chromosome"/>
</dbReference>
<dbReference type="InterPro" id="IPR050214">
    <property type="entry name" value="Cys_Synth/Cystath_Beta-Synth"/>
</dbReference>
<evidence type="ECO:0000259" key="7">
    <source>
        <dbReference type="Pfam" id="PF00291"/>
    </source>
</evidence>
<gene>
    <name evidence="8" type="ORF">BBF96_14660</name>
</gene>
<dbReference type="Pfam" id="PF00291">
    <property type="entry name" value="PALP"/>
    <property type="match status" value="1"/>
</dbReference>
<keyword evidence="4" id="KW-0808">Transferase</keyword>
<dbReference type="FunFam" id="3.40.50.1100:FF:000118">
    <property type="entry name" value="Related to CYS4-cystathionine beta-synthase"/>
    <property type="match status" value="1"/>
</dbReference>
<organism evidence="8 9">
    <name type="scientific">Anoxybacter fermentans</name>
    <dbReference type="NCBI Taxonomy" id="1323375"/>
    <lineage>
        <taxon>Bacteria</taxon>
        <taxon>Bacillati</taxon>
        <taxon>Bacillota</taxon>
        <taxon>Clostridia</taxon>
        <taxon>Halanaerobiales</taxon>
        <taxon>Anoxybacter</taxon>
    </lineage>
</organism>
<dbReference type="GO" id="GO:0006535">
    <property type="term" value="P:cysteine biosynthetic process from serine"/>
    <property type="evidence" value="ECO:0007669"/>
    <property type="project" value="InterPro"/>
</dbReference>
<accession>A0A3S9T1X7</accession>
<reference evidence="8 9" key="1">
    <citation type="submission" date="2016-07" db="EMBL/GenBank/DDBJ databases">
        <title>Genome and transcriptome analysis of iron-reducing fermentative bacteria Anoxybacter fermentans.</title>
        <authorList>
            <person name="Zeng X."/>
            <person name="Shao Z."/>
        </authorList>
    </citation>
    <scope>NUCLEOTIDE SEQUENCE [LARGE SCALE GENOMIC DNA]</scope>
    <source>
        <strain evidence="8 9">DY22613</strain>
    </source>
</reference>
<evidence type="ECO:0000313" key="8">
    <source>
        <dbReference type="EMBL" id="AZR74517.1"/>
    </source>
</evidence>
<proteinExistence type="inferred from homology"/>
<keyword evidence="5" id="KW-0663">Pyridoxal phosphate</keyword>
<sequence>MDYVNSVGELVGKTPLLKLNNMGIPEQFNVFAKLEIFNPGGSIKDRIGFQIIKDAEEQGLIREGTVIIEPTAGNTGIGLALAALIKGYQVKLVVPEKFSVEKQILMRALGAEIINTPEALGIQGAIKRAYELAEENEDAYIPNQFTNQSNPKAHYLTTGPEIYEQLEGKIDIFVAGVGSGGTFTGVMQYFKEKNPDIKGVVVEPYGSIIGGGEKGCYQVEGIGNSFIPETLDMSLIDEVEKVTDEESFFYVKELARKEGLTVGSSSGAAMAGVFHQIEKLKGSGDGPINIVTIFPDRSDRYFSKSIYG</sequence>
<comment type="cofactor">
    <cofactor evidence="1">
        <name>pyridoxal 5'-phosphate</name>
        <dbReference type="ChEBI" id="CHEBI:597326"/>
    </cofactor>
</comment>
<evidence type="ECO:0000313" key="9">
    <source>
        <dbReference type="Proteomes" id="UP000267250"/>
    </source>
</evidence>
<evidence type="ECO:0000256" key="1">
    <source>
        <dbReference type="ARBA" id="ARBA00001933"/>
    </source>
</evidence>